<evidence type="ECO:0000313" key="2">
    <source>
        <dbReference type="Proteomes" id="UP000814140"/>
    </source>
</evidence>
<name>A0ACB8SES3_9AGAM</name>
<sequence>MPATRNTRLPRSGLILRGRTRFTASDALKEECHDGAEARRPLDPRCPNHPSHRAPQVFTRMTYTTDMAGFYYSHCIPCKRTFYASQKGPSPEQKARIDALRVAEQAQADERREANAARAAERAAMRRLQASHRAHRMQERHSKVATYFGLLIMILLIFLRQRLRTQDNANTATASNVTSCAFQAMNVQNRRASGTQDETETLPPSSPPMPDPDDSDDGGRGPLIDRCDPTILRVVFFTN</sequence>
<organism evidence="1 2">
    <name type="scientific">Artomyces pyxidatus</name>
    <dbReference type="NCBI Taxonomy" id="48021"/>
    <lineage>
        <taxon>Eukaryota</taxon>
        <taxon>Fungi</taxon>
        <taxon>Dikarya</taxon>
        <taxon>Basidiomycota</taxon>
        <taxon>Agaricomycotina</taxon>
        <taxon>Agaricomycetes</taxon>
        <taxon>Russulales</taxon>
        <taxon>Auriscalpiaceae</taxon>
        <taxon>Artomyces</taxon>
    </lineage>
</organism>
<evidence type="ECO:0000313" key="1">
    <source>
        <dbReference type="EMBL" id="KAI0054271.1"/>
    </source>
</evidence>
<reference evidence="1" key="2">
    <citation type="journal article" date="2022" name="New Phytol.">
        <title>Evolutionary transition to the ectomycorrhizal habit in the genomes of a hyperdiverse lineage of mushroom-forming fungi.</title>
        <authorList>
            <person name="Looney B."/>
            <person name="Miyauchi S."/>
            <person name="Morin E."/>
            <person name="Drula E."/>
            <person name="Courty P.E."/>
            <person name="Kohler A."/>
            <person name="Kuo A."/>
            <person name="LaButti K."/>
            <person name="Pangilinan J."/>
            <person name="Lipzen A."/>
            <person name="Riley R."/>
            <person name="Andreopoulos W."/>
            <person name="He G."/>
            <person name="Johnson J."/>
            <person name="Nolan M."/>
            <person name="Tritt A."/>
            <person name="Barry K.W."/>
            <person name="Grigoriev I.V."/>
            <person name="Nagy L.G."/>
            <person name="Hibbett D."/>
            <person name="Henrissat B."/>
            <person name="Matheny P.B."/>
            <person name="Labbe J."/>
            <person name="Martin F.M."/>
        </authorList>
    </citation>
    <scope>NUCLEOTIDE SEQUENCE</scope>
    <source>
        <strain evidence="1">HHB10654</strain>
    </source>
</reference>
<keyword evidence="2" id="KW-1185">Reference proteome</keyword>
<dbReference type="EMBL" id="MU277563">
    <property type="protein sequence ID" value="KAI0054271.1"/>
    <property type="molecule type" value="Genomic_DNA"/>
</dbReference>
<dbReference type="Proteomes" id="UP000814140">
    <property type="component" value="Unassembled WGS sequence"/>
</dbReference>
<accession>A0ACB8SES3</accession>
<reference evidence="1" key="1">
    <citation type="submission" date="2021-03" db="EMBL/GenBank/DDBJ databases">
        <authorList>
            <consortium name="DOE Joint Genome Institute"/>
            <person name="Ahrendt S."/>
            <person name="Looney B.P."/>
            <person name="Miyauchi S."/>
            <person name="Morin E."/>
            <person name="Drula E."/>
            <person name="Courty P.E."/>
            <person name="Chicoki N."/>
            <person name="Fauchery L."/>
            <person name="Kohler A."/>
            <person name="Kuo A."/>
            <person name="Labutti K."/>
            <person name="Pangilinan J."/>
            <person name="Lipzen A."/>
            <person name="Riley R."/>
            <person name="Andreopoulos W."/>
            <person name="He G."/>
            <person name="Johnson J."/>
            <person name="Barry K.W."/>
            <person name="Grigoriev I.V."/>
            <person name="Nagy L."/>
            <person name="Hibbett D."/>
            <person name="Henrissat B."/>
            <person name="Matheny P.B."/>
            <person name="Labbe J."/>
            <person name="Martin F."/>
        </authorList>
    </citation>
    <scope>NUCLEOTIDE SEQUENCE</scope>
    <source>
        <strain evidence="1">HHB10654</strain>
    </source>
</reference>
<gene>
    <name evidence="1" type="ORF">BV25DRAFT_1843786</name>
</gene>
<proteinExistence type="predicted"/>
<protein>
    <submittedName>
        <fullName evidence="1">Uncharacterized protein</fullName>
    </submittedName>
</protein>
<feature type="non-terminal residue" evidence="1">
    <location>
        <position position="239"/>
    </location>
</feature>
<comment type="caution">
    <text evidence="1">The sequence shown here is derived from an EMBL/GenBank/DDBJ whole genome shotgun (WGS) entry which is preliminary data.</text>
</comment>